<proteinExistence type="predicted"/>
<evidence type="ECO:0000313" key="4">
    <source>
        <dbReference type="Proteomes" id="UP001597183"/>
    </source>
</evidence>
<name>A0ABW4A1B2_9ACTN</name>
<keyword evidence="1 3" id="KW-0560">Oxidoreductase</keyword>
<protein>
    <submittedName>
        <fullName evidence="3">LLM class flavin-dependent oxidoreductase</fullName>
        <ecNumber evidence="3">1.-.-.-</ecNumber>
    </submittedName>
</protein>
<dbReference type="InterPro" id="IPR011251">
    <property type="entry name" value="Luciferase-like_dom"/>
</dbReference>
<dbReference type="EMBL" id="JBHTMK010000002">
    <property type="protein sequence ID" value="MFD1363827.1"/>
    <property type="molecule type" value="Genomic_DNA"/>
</dbReference>
<dbReference type="Pfam" id="PF00296">
    <property type="entry name" value="Bac_luciferase"/>
    <property type="match status" value="1"/>
</dbReference>
<reference evidence="4" key="1">
    <citation type="journal article" date="2019" name="Int. J. Syst. Evol. Microbiol.">
        <title>The Global Catalogue of Microorganisms (GCM) 10K type strain sequencing project: providing services to taxonomists for standard genome sequencing and annotation.</title>
        <authorList>
            <consortium name="The Broad Institute Genomics Platform"/>
            <consortium name="The Broad Institute Genome Sequencing Center for Infectious Disease"/>
            <person name="Wu L."/>
            <person name="Ma J."/>
        </authorList>
    </citation>
    <scope>NUCLEOTIDE SEQUENCE [LARGE SCALE GENOMIC DNA]</scope>
    <source>
        <strain evidence="4">CCM 7526</strain>
    </source>
</reference>
<evidence type="ECO:0000259" key="2">
    <source>
        <dbReference type="Pfam" id="PF00296"/>
    </source>
</evidence>
<comment type="caution">
    <text evidence="3">The sequence shown here is derived from an EMBL/GenBank/DDBJ whole genome shotgun (WGS) entry which is preliminary data.</text>
</comment>
<accession>A0ABW4A1B2</accession>
<dbReference type="InterPro" id="IPR036661">
    <property type="entry name" value="Luciferase-like_sf"/>
</dbReference>
<gene>
    <name evidence="3" type="ORF">ACFQ5G_00565</name>
</gene>
<keyword evidence="4" id="KW-1185">Reference proteome</keyword>
<organism evidence="3 4">
    <name type="scientific">Actinoplanes sichuanensis</name>
    <dbReference type="NCBI Taxonomy" id="512349"/>
    <lineage>
        <taxon>Bacteria</taxon>
        <taxon>Bacillati</taxon>
        <taxon>Actinomycetota</taxon>
        <taxon>Actinomycetes</taxon>
        <taxon>Micromonosporales</taxon>
        <taxon>Micromonosporaceae</taxon>
        <taxon>Actinoplanes</taxon>
    </lineage>
</organism>
<dbReference type="Proteomes" id="UP001597183">
    <property type="component" value="Unassembled WGS sequence"/>
</dbReference>
<dbReference type="GO" id="GO:0016491">
    <property type="term" value="F:oxidoreductase activity"/>
    <property type="evidence" value="ECO:0007669"/>
    <property type="project" value="UniProtKB-KW"/>
</dbReference>
<evidence type="ECO:0000256" key="1">
    <source>
        <dbReference type="ARBA" id="ARBA00023002"/>
    </source>
</evidence>
<evidence type="ECO:0000313" key="3">
    <source>
        <dbReference type="EMBL" id="MFD1363827.1"/>
    </source>
</evidence>
<dbReference type="PANTHER" id="PTHR43244:SF1">
    <property type="entry name" value="5,10-METHYLENETETRAHYDROMETHANOPTERIN REDUCTASE"/>
    <property type="match status" value="1"/>
</dbReference>
<dbReference type="PANTHER" id="PTHR43244">
    <property type="match status" value="1"/>
</dbReference>
<dbReference type="Gene3D" id="3.20.20.30">
    <property type="entry name" value="Luciferase-like domain"/>
    <property type="match status" value="1"/>
</dbReference>
<dbReference type="InterPro" id="IPR050564">
    <property type="entry name" value="F420-G6PD/mer"/>
</dbReference>
<dbReference type="CDD" id="cd01097">
    <property type="entry name" value="Tetrahydromethanopterin_reductase"/>
    <property type="match status" value="1"/>
</dbReference>
<feature type="domain" description="Luciferase-like" evidence="2">
    <location>
        <begin position="10"/>
        <end position="305"/>
    </location>
</feature>
<sequence length="338" mass="35578">MRLDVQPWGETMAELVTAARAAESAGAGVVWAPELHRNAFTTAAALAAGTDRDQDRHRIGIGTGIALAFARSPMLTALAAADLDELSGGRFRLGLGTGVARLNQDWHGAEFERPVPRLRDTVAVIRAVLAGGDPIIHQGVRSIRVRGWRRPYPPVRERIPIYLAGVGPAMVALAGEVADGWIAHELCPPSELRDRIRPALLAGRARAGSPAFDVVAAACCSVDPDPTVARRRAANVVGFYASVRSYAGMFEAAGFGAVCASAAEALRTGRPADSLGDLIPDAMVDAYTIAGTPDQCRTRIGAYDGLADAIKLSPPSYGLPAGEVRFAQDRLLDLVGSV</sequence>
<dbReference type="EC" id="1.-.-.-" evidence="3"/>
<dbReference type="RefSeq" id="WP_317786762.1">
    <property type="nucleotide sequence ID" value="NZ_AP028461.1"/>
</dbReference>
<dbReference type="SUPFAM" id="SSF51679">
    <property type="entry name" value="Bacterial luciferase-like"/>
    <property type="match status" value="1"/>
</dbReference>